<accession>A0A5K7S904</accession>
<keyword evidence="2" id="KW-1185">Reference proteome</keyword>
<dbReference type="Proteomes" id="UP001193389">
    <property type="component" value="Chromosome"/>
</dbReference>
<dbReference type="AlphaFoldDB" id="A0A5K7S904"/>
<organism evidence="1 2">
    <name type="scientific">Aquipluma nitroreducens</name>
    <dbReference type="NCBI Taxonomy" id="2010828"/>
    <lineage>
        <taxon>Bacteria</taxon>
        <taxon>Pseudomonadati</taxon>
        <taxon>Bacteroidota</taxon>
        <taxon>Bacteroidia</taxon>
        <taxon>Marinilabiliales</taxon>
        <taxon>Prolixibacteraceae</taxon>
        <taxon>Aquipluma</taxon>
    </lineage>
</organism>
<name>A0A5K7S904_9BACT</name>
<evidence type="ECO:0000313" key="2">
    <source>
        <dbReference type="Proteomes" id="UP001193389"/>
    </source>
</evidence>
<reference evidence="1" key="1">
    <citation type="journal article" date="2020" name="Int. J. Syst. Evol. Microbiol.">
        <title>Aquipluma nitroreducens gen. nov. sp. nov., a novel facultatively anaerobic bacterium isolated from a freshwater lake.</title>
        <authorList>
            <person name="Watanabe M."/>
            <person name="Kojima H."/>
            <person name="Fukui M."/>
        </authorList>
    </citation>
    <scope>NUCLEOTIDE SEQUENCE</scope>
    <source>
        <strain evidence="1">MeG22</strain>
    </source>
</reference>
<dbReference type="KEGG" id="anf:AQPE_2201"/>
<dbReference type="EMBL" id="AP018694">
    <property type="protein sequence ID" value="BBE18041.1"/>
    <property type="molecule type" value="Genomic_DNA"/>
</dbReference>
<protein>
    <submittedName>
        <fullName evidence="1">Uncharacterized protein</fullName>
    </submittedName>
</protein>
<gene>
    <name evidence="1" type="ORF">AQPE_2201</name>
</gene>
<proteinExistence type="predicted"/>
<evidence type="ECO:0000313" key="1">
    <source>
        <dbReference type="EMBL" id="BBE18041.1"/>
    </source>
</evidence>
<sequence>MSSFFIVYNDTKLGDVKARKNGEIPELMAQIDDKKDKSILYSHFSTH</sequence>